<accession>A0ABP0SXW1</accession>
<comment type="caution">
    <text evidence="3">The sequence shown here is derived from an EMBL/GenBank/DDBJ whole genome shotgun (WGS) entry which is preliminary data.</text>
</comment>
<dbReference type="SMART" id="SM00368">
    <property type="entry name" value="LRR_RI"/>
    <property type="match status" value="3"/>
</dbReference>
<proteinExistence type="predicted"/>
<gene>
    <name evidence="3" type="ORF">CCMP2556_LOCUS54460</name>
</gene>
<feature type="region of interest" description="Disordered" evidence="2">
    <location>
        <begin position="8"/>
        <end position="28"/>
    </location>
</feature>
<feature type="compositionally biased region" description="Polar residues" evidence="2">
    <location>
        <begin position="296"/>
        <end position="305"/>
    </location>
</feature>
<organism evidence="3 4">
    <name type="scientific">Durusdinium trenchii</name>
    <dbReference type="NCBI Taxonomy" id="1381693"/>
    <lineage>
        <taxon>Eukaryota</taxon>
        <taxon>Sar</taxon>
        <taxon>Alveolata</taxon>
        <taxon>Dinophyceae</taxon>
        <taxon>Suessiales</taxon>
        <taxon>Symbiodiniaceae</taxon>
        <taxon>Durusdinium</taxon>
    </lineage>
</organism>
<evidence type="ECO:0000313" key="4">
    <source>
        <dbReference type="Proteomes" id="UP001642484"/>
    </source>
</evidence>
<dbReference type="InterPro" id="IPR032675">
    <property type="entry name" value="LRR_dom_sf"/>
</dbReference>
<dbReference type="EMBL" id="CAXAMN010028583">
    <property type="protein sequence ID" value="CAK9117020.1"/>
    <property type="molecule type" value="Genomic_DNA"/>
</dbReference>
<feature type="region of interest" description="Disordered" evidence="2">
    <location>
        <begin position="43"/>
        <end position="81"/>
    </location>
</feature>
<evidence type="ECO:0000313" key="3">
    <source>
        <dbReference type="EMBL" id="CAK9117020.1"/>
    </source>
</evidence>
<keyword evidence="1" id="KW-0677">Repeat</keyword>
<keyword evidence="4" id="KW-1185">Reference proteome</keyword>
<evidence type="ECO:0000256" key="2">
    <source>
        <dbReference type="SAM" id="MobiDB-lite"/>
    </source>
</evidence>
<dbReference type="InterPro" id="IPR001611">
    <property type="entry name" value="Leu-rich_rpt"/>
</dbReference>
<dbReference type="Pfam" id="PF13516">
    <property type="entry name" value="LRR_6"/>
    <property type="match status" value="2"/>
</dbReference>
<reference evidence="3 4" key="1">
    <citation type="submission" date="2024-02" db="EMBL/GenBank/DDBJ databases">
        <authorList>
            <person name="Chen Y."/>
            <person name="Shah S."/>
            <person name="Dougan E. K."/>
            <person name="Thang M."/>
            <person name="Chan C."/>
        </authorList>
    </citation>
    <scope>NUCLEOTIDE SEQUENCE [LARGE SCALE GENOMIC DNA]</scope>
</reference>
<dbReference type="PANTHER" id="PTHR24111">
    <property type="entry name" value="LEUCINE-RICH REPEAT-CONTAINING PROTEIN 34"/>
    <property type="match status" value="1"/>
</dbReference>
<sequence length="405" mass="43237">MGAVLRICPSRQPASRARVASRINEPRSPSAVMRQVLFEDEDSQAIVVPSGDESTEAERSGSSSQSRQVDADSKVKKARRRRGEVLEDMDAWHCAQSIGEAAGCLSSASASVTKLALRGVPLTDEDVARLATLLGENVNAAPARCWRMDRAIVSASAATCRCPGNLGDQGAEHLAEALAENEVLTSLSLEGNRVGDRGAARLAAALERNEALTCLSLGRNCVGGQGVKHLLDALESNYTLLTLDLASNSGSHRPSWSSAGDSRAAIQKRLQALLKRNRGPRKVVTLHAEVKRSRSSEASQTGQHADSSRTDERSPPMLAANATPEMLWISCTSMAGTLLTELSFDGALSVKDLREELAKRLALPKPHLALLSTDGKLLQAHDPRSLRSIFLETGGHAKPEVFDGS</sequence>
<protein>
    <submittedName>
        <fullName evidence="3">Uncharacterized protein</fullName>
    </submittedName>
</protein>
<evidence type="ECO:0000256" key="1">
    <source>
        <dbReference type="ARBA" id="ARBA00022737"/>
    </source>
</evidence>
<feature type="region of interest" description="Disordered" evidence="2">
    <location>
        <begin position="286"/>
        <end position="317"/>
    </location>
</feature>
<dbReference type="SUPFAM" id="SSF52047">
    <property type="entry name" value="RNI-like"/>
    <property type="match status" value="1"/>
</dbReference>
<dbReference type="Proteomes" id="UP001642484">
    <property type="component" value="Unassembled WGS sequence"/>
</dbReference>
<dbReference type="InterPro" id="IPR052201">
    <property type="entry name" value="LRR-containing_regulator"/>
</dbReference>
<dbReference type="Gene3D" id="3.80.10.10">
    <property type="entry name" value="Ribonuclease Inhibitor"/>
    <property type="match status" value="1"/>
</dbReference>
<dbReference type="PANTHER" id="PTHR24111:SF0">
    <property type="entry name" value="LEUCINE-RICH REPEAT-CONTAINING PROTEIN"/>
    <property type="match status" value="1"/>
</dbReference>
<name>A0ABP0SXW1_9DINO</name>